<comment type="subcellular location">
    <subcellularLocation>
        <location evidence="2">Chromosome</location>
        <location evidence="2">Telomere</location>
    </subcellularLocation>
    <subcellularLocation>
        <location evidence="1">Nucleus</location>
    </subcellularLocation>
</comment>
<dbReference type="KEGG" id="maw:19244809"/>
<feature type="region of interest" description="Disordered" evidence="10">
    <location>
        <begin position="497"/>
        <end position="521"/>
    </location>
</feature>
<dbReference type="PANTHER" id="PTHR14513:SF0">
    <property type="entry name" value="PROTECTION OF TELOMERES PROTEIN 1"/>
    <property type="match status" value="1"/>
</dbReference>
<dbReference type="EMBL" id="GL698471">
    <property type="protein sequence ID" value="EFY93260.1"/>
    <property type="molecule type" value="Genomic_DNA"/>
</dbReference>
<evidence type="ECO:0000256" key="2">
    <source>
        <dbReference type="ARBA" id="ARBA00004574"/>
    </source>
</evidence>
<dbReference type="InterPro" id="IPR032042">
    <property type="entry name" value="POT1PC"/>
</dbReference>
<dbReference type="GO" id="GO:0016233">
    <property type="term" value="P:telomere capping"/>
    <property type="evidence" value="ECO:0007669"/>
    <property type="project" value="TreeGrafter"/>
</dbReference>
<comment type="similarity">
    <text evidence="3">Belongs to the telombin family.</text>
</comment>
<dbReference type="eggNOG" id="KOG4757">
    <property type="taxonomic scope" value="Eukaryota"/>
</dbReference>
<dbReference type="PANTHER" id="PTHR14513">
    <property type="entry name" value="PROTECTION OF TELOMERES 1"/>
    <property type="match status" value="1"/>
</dbReference>
<reference evidence="13 14" key="1">
    <citation type="journal article" date="2011" name="PLoS Genet.">
        <title>Genome sequencing and comparative transcriptomics of the model entomopathogenic fungi Metarhizium anisopliae and M. acridum.</title>
        <authorList>
            <person name="Gao Q."/>
            <person name="Jin K."/>
            <person name="Ying S.H."/>
            <person name="Zhang Y."/>
            <person name="Xiao G."/>
            <person name="Shang Y."/>
            <person name="Duan Z."/>
            <person name="Hu X."/>
            <person name="Xie X.Q."/>
            <person name="Zhou G."/>
            <person name="Peng G."/>
            <person name="Luo Z."/>
            <person name="Huang W."/>
            <person name="Wang B."/>
            <person name="Fang W."/>
            <person name="Wang S."/>
            <person name="Zhong Y."/>
            <person name="Ma L.J."/>
            <person name="St Leger R.J."/>
            <person name="Zhao G.P."/>
            <person name="Pei Y."/>
            <person name="Feng M.G."/>
            <person name="Xia Y."/>
            <person name="Wang C."/>
        </authorList>
    </citation>
    <scope>NUCLEOTIDE SEQUENCE [LARGE SCALE GENOMIC DNA]</scope>
    <source>
        <strain evidence="13 14">CQMa 102</strain>
    </source>
</reference>
<dbReference type="RefSeq" id="XP_007806838.1">
    <property type="nucleotide sequence ID" value="XM_007808647.1"/>
</dbReference>
<name>E9DSA0_METAQ</name>
<evidence type="ECO:0000259" key="12">
    <source>
        <dbReference type="Pfam" id="PF16686"/>
    </source>
</evidence>
<dbReference type="FunFam" id="2.40.50.140:FF:000303">
    <property type="entry name" value="Protection of telomeres protein 1"/>
    <property type="match status" value="1"/>
</dbReference>
<evidence type="ECO:0000256" key="6">
    <source>
        <dbReference type="ARBA" id="ARBA00022895"/>
    </source>
</evidence>
<sequence>MAATRSSTRQGKLPTGFTTVRDVLEGKISAGSRIDLIGILTDFRAPIPTRGADWKCQMRIYDQSVEDECDESILLNIFWPQNDMPDASCGDVIIVFSARVQRYEASISLCTHKTTDLHIYESIKIPKSRADASKARRPSNRTKINRQPNKIENEFVSVLYNTINKEKVPSQSKFDDMKRISINLNKKFSELKDLQEKSFVDTVVQIVREPYDLGDKFTLWVSDYTENQLFYHYKFMEGGFFEGRDDWPNDCINKSSGSSQKSEWIGPFGKMSMQITCFGSHARAIRDQHISIGTWVSLRNLQIKLGHNAANLEGYLRDERGFKGNKINISKLDHLDSDTLSPELKNALRRKRDYEKRKKEALKDLSEAANAGLKRKAQLGLSSEKPRRNSKQKRAENRQSKQLGYNQQNGQADDALPPDNIHVPEDLNRQIKCENERKAVTSIADILAPTYYETTIQGDTIKLQLPFINSNYRTYARVTDFMPPCLEDFAHRKRRTSEYAGLSDNEESDPESASDSDNDAHPLSALTNVVTGWEWRFWLKLEDAQCKESSKGSKDSKDSKDSIWVVVNNQSAQMLLGLDASDLRNDEKSLGDLRQRLWLLWGNLEEQKAEMENRVLKARRSSNSSAPPAHSDDEESGTKKPARIEVSNRAFGCCIHQYGVTVAEDDETKADAGNGKRWERIFGLFGTRITGFRH</sequence>
<feature type="domain" description="Protection of telomeres protein 1 ssDNA-binding" evidence="12">
    <location>
        <begin position="190"/>
        <end position="356"/>
    </location>
</feature>
<evidence type="ECO:0000313" key="14">
    <source>
        <dbReference type="Proteomes" id="UP000002499"/>
    </source>
</evidence>
<keyword evidence="9" id="KW-0175">Coiled coil</keyword>
<dbReference type="GeneID" id="19244809"/>
<feature type="domain" description="Telomeric single stranded DNA binding POT1/Cdc13" evidence="11">
    <location>
        <begin position="29"/>
        <end position="111"/>
    </location>
</feature>
<dbReference type="Proteomes" id="UP000002499">
    <property type="component" value="Unassembled WGS sequence"/>
</dbReference>
<evidence type="ECO:0000256" key="9">
    <source>
        <dbReference type="SAM" id="Coils"/>
    </source>
</evidence>
<dbReference type="SUPFAM" id="SSF50249">
    <property type="entry name" value="Nucleic acid-binding proteins"/>
    <property type="match status" value="2"/>
</dbReference>
<dbReference type="InterPro" id="IPR011564">
    <property type="entry name" value="Telomer_end-bd_POT1/Cdc13"/>
</dbReference>
<dbReference type="Pfam" id="PF02765">
    <property type="entry name" value="POT1"/>
    <property type="match status" value="1"/>
</dbReference>
<protein>
    <recommendedName>
        <fullName evidence="4">Protection of telomeres protein 1</fullName>
    </recommendedName>
</protein>
<dbReference type="OMA" id="WEPHASF"/>
<dbReference type="GO" id="GO:0000783">
    <property type="term" value="C:nuclear telomere cap complex"/>
    <property type="evidence" value="ECO:0007669"/>
    <property type="project" value="TreeGrafter"/>
</dbReference>
<keyword evidence="6" id="KW-0779">Telomere</keyword>
<feature type="region of interest" description="Disordered" evidence="10">
    <location>
        <begin position="615"/>
        <end position="641"/>
    </location>
</feature>
<evidence type="ECO:0000256" key="8">
    <source>
        <dbReference type="ARBA" id="ARBA00023242"/>
    </source>
</evidence>
<evidence type="ECO:0000256" key="1">
    <source>
        <dbReference type="ARBA" id="ARBA00004123"/>
    </source>
</evidence>
<dbReference type="InterPro" id="IPR012340">
    <property type="entry name" value="NA-bd_OB-fold"/>
</dbReference>
<dbReference type="GO" id="GO:0098505">
    <property type="term" value="F:G-rich strand telomeric DNA binding"/>
    <property type="evidence" value="ECO:0007669"/>
    <property type="project" value="TreeGrafter"/>
</dbReference>
<dbReference type="InterPro" id="IPR028389">
    <property type="entry name" value="POT1"/>
</dbReference>
<dbReference type="HOGENOM" id="CLU_016663_0_0_1"/>
<evidence type="ECO:0000313" key="13">
    <source>
        <dbReference type="EMBL" id="EFY93260.1"/>
    </source>
</evidence>
<dbReference type="AlphaFoldDB" id="E9DSA0"/>
<feature type="compositionally biased region" description="Polar residues" evidence="10">
    <location>
        <begin position="400"/>
        <end position="411"/>
    </location>
</feature>
<organism evidence="14">
    <name type="scientific">Metarhizium acridum (strain CQMa 102)</name>
    <dbReference type="NCBI Taxonomy" id="655827"/>
    <lineage>
        <taxon>Eukaryota</taxon>
        <taxon>Fungi</taxon>
        <taxon>Dikarya</taxon>
        <taxon>Ascomycota</taxon>
        <taxon>Pezizomycotina</taxon>
        <taxon>Sordariomycetes</taxon>
        <taxon>Hypocreomycetidae</taxon>
        <taxon>Hypocreales</taxon>
        <taxon>Clavicipitaceae</taxon>
        <taxon>Metarhizium</taxon>
    </lineage>
</organism>
<dbReference type="STRING" id="655827.E9DSA0"/>
<dbReference type="GO" id="GO:0010521">
    <property type="term" value="F:telomerase inhibitor activity"/>
    <property type="evidence" value="ECO:0007669"/>
    <property type="project" value="TreeGrafter"/>
</dbReference>
<proteinExistence type="inferred from homology"/>
<feature type="region of interest" description="Disordered" evidence="10">
    <location>
        <begin position="373"/>
        <end position="421"/>
    </location>
</feature>
<feature type="compositionally biased region" description="Acidic residues" evidence="10">
    <location>
        <begin position="504"/>
        <end position="517"/>
    </location>
</feature>
<keyword evidence="7" id="KW-0238">DNA-binding</keyword>
<evidence type="ECO:0000256" key="4">
    <source>
        <dbReference type="ARBA" id="ARBA00015253"/>
    </source>
</evidence>
<evidence type="ECO:0000256" key="7">
    <source>
        <dbReference type="ARBA" id="ARBA00023125"/>
    </source>
</evidence>
<dbReference type="InParanoid" id="E9DSA0"/>
<keyword evidence="8" id="KW-0539">Nucleus</keyword>
<evidence type="ECO:0000256" key="10">
    <source>
        <dbReference type="SAM" id="MobiDB-lite"/>
    </source>
</evidence>
<keyword evidence="5" id="KW-0158">Chromosome</keyword>
<dbReference type="Gene3D" id="2.40.50.140">
    <property type="entry name" value="Nucleic acid-binding proteins"/>
    <property type="match status" value="2"/>
</dbReference>
<evidence type="ECO:0000256" key="3">
    <source>
        <dbReference type="ARBA" id="ARBA00008442"/>
    </source>
</evidence>
<dbReference type="OrthoDB" id="2186770at2759"/>
<feature type="coiled-coil region" evidence="9">
    <location>
        <begin position="344"/>
        <end position="371"/>
    </location>
</feature>
<gene>
    <name evidence="13" type="ORF">MAC_00498</name>
</gene>
<dbReference type="GO" id="GO:0032210">
    <property type="term" value="P:regulation of telomere maintenance via telomerase"/>
    <property type="evidence" value="ECO:0007669"/>
    <property type="project" value="TreeGrafter"/>
</dbReference>
<accession>E9DSA0</accession>
<evidence type="ECO:0000259" key="11">
    <source>
        <dbReference type="Pfam" id="PF02765"/>
    </source>
</evidence>
<evidence type="ECO:0000256" key="5">
    <source>
        <dbReference type="ARBA" id="ARBA00022454"/>
    </source>
</evidence>
<keyword evidence="14" id="KW-1185">Reference proteome</keyword>
<dbReference type="Pfam" id="PF16686">
    <property type="entry name" value="POT1PC"/>
    <property type="match status" value="1"/>
</dbReference>